<reference evidence="8 9" key="1">
    <citation type="submission" date="2016-02" db="EMBL/GenBank/DDBJ databases">
        <title>Genome analysis of coral dinoflagellate symbionts highlights evolutionary adaptations to a symbiotic lifestyle.</title>
        <authorList>
            <person name="Aranda M."/>
            <person name="Li Y."/>
            <person name="Liew Y.J."/>
            <person name="Baumgarten S."/>
            <person name="Simakov O."/>
            <person name="Wilson M."/>
            <person name="Piel J."/>
            <person name="Ashoor H."/>
            <person name="Bougouffa S."/>
            <person name="Bajic V.B."/>
            <person name="Ryu T."/>
            <person name="Ravasi T."/>
            <person name="Bayer T."/>
            <person name="Micklem G."/>
            <person name="Kim H."/>
            <person name="Bhak J."/>
            <person name="Lajeunesse T.C."/>
            <person name="Voolstra C.R."/>
        </authorList>
    </citation>
    <scope>NUCLEOTIDE SEQUENCE [LARGE SCALE GENOMIC DNA]</scope>
    <source>
        <strain evidence="8 9">CCMP2467</strain>
    </source>
</reference>
<dbReference type="PANTHER" id="PTHR45720:SF10">
    <property type="entry name" value="CHLORIDE CHANNEL PROTEIN 2"/>
    <property type="match status" value="1"/>
</dbReference>
<keyword evidence="3" id="KW-0677">Repeat</keyword>
<evidence type="ECO:0000256" key="4">
    <source>
        <dbReference type="ARBA" id="ARBA00022989"/>
    </source>
</evidence>
<feature type="transmembrane region" description="Helical" evidence="7">
    <location>
        <begin position="271"/>
        <end position="292"/>
    </location>
</feature>
<evidence type="ECO:0000256" key="5">
    <source>
        <dbReference type="ARBA" id="ARBA00023136"/>
    </source>
</evidence>
<evidence type="ECO:0000256" key="1">
    <source>
        <dbReference type="ARBA" id="ARBA00004141"/>
    </source>
</evidence>
<dbReference type="PANTHER" id="PTHR45720">
    <property type="entry name" value="CHLORIDE CHANNEL PROTEIN 2"/>
    <property type="match status" value="1"/>
</dbReference>
<evidence type="ECO:0000313" key="8">
    <source>
        <dbReference type="EMBL" id="OLP89461.1"/>
    </source>
</evidence>
<dbReference type="GO" id="GO:0016020">
    <property type="term" value="C:membrane"/>
    <property type="evidence" value="ECO:0007669"/>
    <property type="project" value="UniProtKB-SubCell"/>
</dbReference>
<feature type="non-terminal residue" evidence="8">
    <location>
        <position position="478"/>
    </location>
</feature>
<dbReference type="PRINTS" id="PR00762">
    <property type="entry name" value="CLCHANNEL"/>
</dbReference>
<comment type="caution">
    <text evidence="8">The sequence shown here is derived from an EMBL/GenBank/DDBJ whole genome shotgun (WGS) entry which is preliminary data.</text>
</comment>
<sequence>MDQADTRVSLSSIPAPKRQRCEEQSTGFCLSSPTSTGLPESSGSQQNPGVLWLPIGKGFMTGGEINFPQNPSSAPRALEDLGAMDASLSLPLTREAAITNSHDWDAEYKRRNRCRKITYDFLHPRDQGIEKYYSRIFYYSSLALQWLLVSLVAINVAQAAVFLILLHWDVKLDDASQIVVGSDVVVVLTTVVFTLTFLTFGASTVGFQGGSTFWGRGVLRVRTRGRFLRRPLNALDLLSVILLWCIILQPLEHGYTQEGGAGGALSMAWRLGLKRILLALFVASGGVGQASYNQVLTPKAKADGRMVEEKILEYDFQADSWRPNRRQSHAGDSKRRSVFENLPQEDAFGFDPKSGGKFRLLLVMSAALSSMISFFVDRGAGVLQMLTNDVLDFFLHVFGGLGESSFVGFFILLLCNACLLWSAYALVRLSPEAAGSGLPEVKCILSGISLENFLKPRVLAAKSIGLMLVLGESLPVGK</sequence>
<keyword evidence="2 7" id="KW-0812">Transmembrane</keyword>
<keyword evidence="5 7" id="KW-0472">Membrane</keyword>
<dbReference type="SUPFAM" id="SSF81340">
    <property type="entry name" value="Clc chloride channel"/>
    <property type="match status" value="1"/>
</dbReference>
<evidence type="ECO:0000256" key="7">
    <source>
        <dbReference type="SAM" id="Phobius"/>
    </source>
</evidence>
<feature type="compositionally biased region" description="Polar residues" evidence="6">
    <location>
        <begin position="1"/>
        <end position="12"/>
    </location>
</feature>
<dbReference type="AlphaFoldDB" id="A0A1Q9D2Q7"/>
<protein>
    <submittedName>
        <fullName evidence="8">Chloride channel protein 2</fullName>
    </submittedName>
</protein>
<dbReference type="InterPro" id="IPR001807">
    <property type="entry name" value="ClC"/>
</dbReference>
<dbReference type="EMBL" id="LSRX01000759">
    <property type="protein sequence ID" value="OLP89461.1"/>
    <property type="molecule type" value="Genomic_DNA"/>
</dbReference>
<dbReference type="Gene3D" id="1.10.3080.10">
    <property type="entry name" value="Clc chloride channel"/>
    <property type="match status" value="1"/>
</dbReference>
<organism evidence="8 9">
    <name type="scientific">Symbiodinium microadriaticum</name>
    <name type="common">Dinoflagellate</name>
    <name type="synonym">Zooxanthella microadriatica</name>
    <dbReference type="NCBI Taxonomy" id="2951"/>
    <lineage>
        <taxon>Eukaryota</taxon>
        <taxon>Sar</taxon>
        <taxon>Alveolata</taxon>
        <taxon>Dinophyceae</taxon>
        <taxon>Suessiales</taxon>
        <taxon>Symbiodiniaceae</taxon>
        <taxon>Symbiodinium</taxon>
    </lineage>
</organism>
<feature type="transmembrane region" description="Helical" evidence="7">
    <location>
        <begin position="231"/>
        <end position="251"/>
    </location>
</feature>
<name>A0A1Q9D2Q7_SYMMI</name>
<keyword evidence="9" id="KW-1185">Reference proteome</keyword>
<evidence type="ECO:0000256" key="6">
    <source>
        <dbReference type="SAM" id="MobiDB-lite"/>
    </source>
</evidence>
<comment type="subcellular location">
    <subcellularLocation>
        <location evidence="1">Membrane</location>
        <topology evidence="1">Multi-pass membrane protein</topology>
    </subcellularLocation>
</comment>
<feature type="transmembrane region" description="Helical" evidence="7">
    <location>
        <begin position="406"/>
        <end position="427"/>
    </location>
</feature>
<evidence type="ECO:0000256" key="3">
    <source>
        <dbReference type="ARBA" id="ARBA00022737"/>
    </source>
</evidence>
<accession>A0A1Q9D2Q7</accession>
<keyword evidence="4 7" id="KW-1133">Transmembrane helix</keyword>
<feature type="region of interest" description="Disordered" evidence="6">
    <location>
        <begin position="1"/>
        <end position="46"/>
    </location>
</feature>
<feature type="transmembrane region" description="Helical" evidence="7">
    <location>
        <begin position="185"/>
        <end position="210"/>
    </location>
</feature>
<evidence type="ECO:0000256" key="2">
    <source>
        <dbReference type="ARBA" id="ARBA00022692"/>
    </source>
</evidence>
<proteinExistence type="predicted"/>
<evidence type="ECO:0000313" key="9">
    <source>
        <dbReference type="Proteomes" id="UP000186817"/>
    </source>
</evidence>
<feature type="compositionally biased region" description="Polar residues" evidence="6">
    <location>
        <begin position="24"/>
        <end position="46"/>
    </location>
</feature>
<dbReference type="Proteomes" id="UP000186817">
    <property type="component" value="Unassembled WGS sequence"/>
</dbReference>
<feature type="transmembrane region" description="Helical" evidence="7">
    <location>
        <begin position="360"/>
        <end position="386"/>
    </location>
</feature>
<dbReference type="InterPro" id="IPR050970">
    <property type="entry name" value="Cl_channel_volt-gated"/>
</dbReference>
<feature type="transmembrane region" description="Helical" evidence="7">
    <location>
        <begin position="136"/>
        <end position="165"/>
    </location>
</feature>
<gene>
    <name evidence="8" type="primary">ClC-a</name>
    <name evidence="8" type="ORF">AK812_SmicGene29088</name>
</gene>
<dbReference type="OrthoDB" id="4564at2759"/>
<dbReference type="InterPro" id="IPR014743">
    <property type="entry name" value="Cl-channel_core"/>
</dbReference>
<dbReference type="GO" id="GO:0005247">
    <property type="term" value="F:voltage-gated chloride channel activity"/>
    <property type="evidence" value="ECO:0007669"/>
    <property type="project" value="TreeGrafter"/>
</dbReference>